<evidence type="ECO:0000256" key="1">
    <source>
        <dbReference type="SAM" id="Phobius"/>
    </source>
</evidence>
<organism evidence="2 3">
    <name type="scientific">Pseudonocardia parietis</name>
    <dbReference type="NCBI Taxonomy" id="570936"/>
    <lineage>
        <taxon>Bacteria</taxon>
        <taxon>Bacillati</taxon>
        <taxon>Actinomycetota</taxon>
        <taxon>Actinomycetes</taxon>
        <taxon>Pseudonocardiales</taxon>
        <taxon>Pseudonocardiaceae</taxon>
        <taxon>Pseudonocardia</taxon>
    </lineage>
</organism>
<keyword evidence="3" id="KW-1185">Reference proteome</keyword>
<sequence>MATSLVVIVINSIAARLPYLTAASAAGTAGGLEWWIIGAFAAAAILASLPAGRLARRLPARTLSRGFATLVLLVAAGVTTQTVIAIAT</sequence>
<reference evidence="2 3" key="1">
    <citation type="submission" date="2021-03" db="EMBL/GenBank/DDBJ databases">
        <title>Sequencing the genomes of 1000 actinobacteria strains.</title>
        <authorList>
            <person name="Klenk H.-P."/>
        </authorList>
    </citation>
    <scope>NUCLEOTIDE SEQUENCE [LARGE SCALE GENOMIC DNA]</scope>
    <source>
        <strain evidence="2 3">DSM 45256</strain>
    </source>
</reference>
<feature type="transmembrane region" description="Helical" evidence="1">
    <location>
        <begin position="35"/>
        <end position="55"/>
    </location>
</feature>
<proteinExistence type="predicted"/>
<dbReference type="EMBL" id="JAGINU010000002">
    <property type="protein sequence ID" value="MBP2371452.1"/>
    <property type="molecule type" value="Genomic_DNA"/>
</dbReference>
<keyword evidence="1" id="KW-0472">Membrane</keyword>
<dbReference type="Proteomes" id="UP001519295">
    <property type="component" value="Unassembled WGS sequence"/>
</dbReference>
<keyword evidence="1" id="KW-1133">Transmembrane helix</keyword>
<evidence type="ECO:0000313" key="2">
    <source>
        <dbReference type="EMBL" id="MBP2371452.1"/>
    </source>
</evidence>
<evidence type="ECO:0000313" key="3">
    <source>
        <dbReference type="Proteomes" id="UP001519295"/>
    </source>
</evidence>
<gene>
    <name evidence="2" type="ORF">JOF36_007225</name>
</gene>
<feature type="transmembrane region" description="Helical" evidence="1">
    <location>
        <begin position="67"/>
        <end position="87"/>
    </location>
</feature>
<protein>
    <submittedName>
        <fullName evidence="2">Membrane protein YfcA</fullName>
    </submittedName>
</protein>
<accession>A0ABS4W5F1</accession>
<comment type="caution">
    <text evidence="2">The sequence shown here is derived from an EMBL/GenBank/DDBJ whole genome shotgun (WGS) entry which is preliminary data.</text>
</comment>
<name>A0ABS4W5F1_9PSEU</name>
<keyword evidence="1" id="KW-0812">Transmembrane</keyword>